<dbReference type="EMBL" id="AP013029">
    <property type="protein sequence ID" value="BAN59675.1"/>
    <property type="molecule type" value="Genomic_DNA"/>
</dbReference>
<protein>
    <submittedName>
        <fullName evidence="1">Uncharacterized protein</fullName>
    </submittedName>
</protein>
<organism evidence="1 2">
    <name type="scientific">Bacillus phage phiNIT1</name>
    <dbReference type="NCBI Taxonomy" id="207656"/>
    <lineage>
        <taxon>Viruses</taxon>
        <taxon>Duplodnaviria</taxon>
        <taxon>Heunggongvirae</taxon>
        <taxon>Uroviricota</taxon>
        <taxon>Caudoviricetes</taxon>
        <taxon>Herelleviridae</taxon>
        <taxon>Bastillevirinae</taxon>
        <taxon>Nitunavirus</taxon>
        <taxon>Nitunavirus NIT1</taxon>
    </lineage>
</organism>
<dbReference type="OrthoDB" id="35247at10239"/>
<evidence type="ECO:0000313" key="2">
    <source>
        <dbReference type="Proteomes" id="UP000014701"/>
    </source>
</evidence>
<sequence length="147" mass="17523">MEKIKLTRQLADLLEAQLAEVSIHINSKDHEDISHFLITTMFSYEQRPKRYNKFFSGAYTDLLSSLGDMKYIDALRVGYEIETTLEEEYTEAWERQAEHFQKKLKQEATLPNSKEYWYYKGRRDEALESLETFKTYLKQKDERGSSE</sequence>
<keyword evidence="2" id="KW-1185">Reference proteome</keyword>
<name>S6BV47_9CAUD</name>
<dbReference type="RefSeq" id="YP_008318443.1">
    <property type="nucleotide sequence ID" value="NC_021856.1"/>
</dbReference>
<dbReference type="GeneID" id="16511528"/>
<accession>S6BV47</accession>
<evidence type="ECO:0000313" key="1">
    <source>
        <dbReference type="EMBL" id="BAN59675.1"/>
    </source>
</evidence>
<proteinExistence type="predicted"/>
<gene>
    <name evidence="1" type="primary">orf147c</name>
</gene>
<reference evidence="1 2" key="1">
    <citation type="submission" date="2013-02" db="EMBL/GenBank/DDBJ databases">
        <title>phiNIT1 genome sequensing.</title>
        <authorList>
            <person name="Ozaki T."/>
            <person name="Kaneko J."/>
        </authorList>
    </citation>
    <scope>NUCLEOTIDE SEQUENCE [LARGE SCALE GENOMIC DNA]</scope>
    <source>
        <strain evidence="1">PhiNIT1</strain>
    </source>
</reference>
<dbReference type="KEGG" id="vg:16511528"/>
<dbReference type="Proteomes" id="UP000014701">
    <property type="component" value="Segment"/>
</dbReference>